<protein>
    <recommendedName>
        <fullName evidence="3">SMI1/KNR4 family protein</fullName>
    </recommendedName>
</protein>
<name>A0ABN8GZV2_9BACL</name>
<dbReference type="RefSeq" id="WP_236290656.1">
    <property type="nucleotide sequence ID" value="NZ_CAKMMW010000015.1"/>
</dbReference>
<dbReference type="SUPFAM" id="SSF160631">
    <property type="entry name" value="SMI1/KNR4-like"/>
    <property type="match status" value="1"/>
</dbReference>
<evidence type="ECO:0000313" key="1">
    <source>
        <dbReference type="EMBL" id="CAH1216830.1"/>
    </source>
</evidence>
<keyword evidence="2" id="KW-1185">Reference proteome</keyword>
<dbReference type="InterPro" id="IPR037883">
    <property type="entry name" value="Knr4/Smi1-like_sf"/>
</dbReference>
<reference evidence="1" key="1">
    <citation type="submission" date="2022-01" db="EMBL/GenBank/DDBJ databases">
        <authorList>
            <person name="Criscuolo A."/>
        </authorList>
    </citation>
    <scope>NUCLEOTIDE SEQUENCE</scope>
    <source>
        <strain evidence="1">CIP111891</strain>
    </source>
</reference>
<gene>
    <name evidence="1" type="ORF">PAECIP111891_04485</name>
</gene>
<sequence length="146" mass="16903">MNVTWDFTDKKVTKDEIVNVGDYWNIQFPDDYVNIACESHGGSPIPDSFDFENHEEAVFGYLLSFNHDSINYIITTYENVKDRLPSDVIPIADDPFGNLICFDFRMNNKNPKVVFWDHEIAFTNPDRAISFISSSFSDLINKLYEV</sequence>
<dbReference type="EMBL" id="CAKMMW010000015">
    <property type="protein sequence ID" value="CAH1216830.1"/>
    <property type="molecule type" value="Genomic_DNA"/>
</dbReference>
<evidence type="ECO:0008006" key="3">
    <source>
        <dbReference type="Google" id="ProtNLM"/>
    </source>
</evidence>
<dbReference type="Proteomes" id="UP000838821">
    <property type="component" value="Unassembled WGS sequence"/>
</dbReference>
<comment type="caution">
    <text evidence="1">The sequence shown here is derived from an EMBL/GenBank/DDBJ whole genome shotgun (WGS) entry which is preliminary data.</text>
</comment>
<organism evidence="1 2">
    <name type="scientific">Paenibacillus allorhizoplanae</name>
    <dbReference type="NCBI Taxonomy" id="2905648"/>
    <lineage>
        <taxon>Bacteria</taxon>
        <taxon>Bacillati</taxon>
        <taxon>Bacillota</taxon>
        <taxon>Bacilli</taxon>
        <taxon>Bacillales</taxon>
        <taxon>Paenibacillaceae</taxon>
        <taxon>Paenibacillus</taxon>
    </lineage>
</organism>
<dbReference type="Pfam" id="PF14568">
    <property type="entry name" value="SUKH_6"/>
    <property type="match status" value="1"/>
</dbReference>
<proteinExistence type="predicted"/>
<dbReference type="Gene3D" id="3.40.1580.10">
    <property type="entry name" value="SMI1/KNR4-like"/>
    <property type="match status" value="1"/>
</dbReference>
<accession>A0ABN8GZV2</accession>
<evidence type="ECO:0000313" key="2">
    <source>
        <dbReference type="Proteomes" id="UP000838821"/>
    </source>
</evidence>